<reference evidence="1 2" key="1">
    <citation type="submission" date="2019-02" db="EMBL/GenBank/DDBJ databases">
        <title>Bacterial novel species Emticicia sp. 17J42-9 isolated from soil.</title>
        <authorList>
            <person name="Jung H.-Y."/>
        </authorList>
    </citation>
    <scope>NUCLEOTIDE SEQUENCE [LARGE SCALE GENOMIC DNA]</scope>
    <source>
        <strain evidence="1 2">17J42-9</strain>
    </source>
</reference>
<organism evidence="1 2">
    <name type="scientific">Emticicia agri</name>
    <dbReference type="NCBI Taxonomy" id="2492393"/>
    <lineage>
        <taxon>Bacteria</taxon>
        <taxon>Pseudomonadati</taxon>
        <taxon>Bacteroidota</taxon>
        <taxon>Cytophagia</taxon>
        <taxon>Cytophagales</taxon>
        <taxon>Leadbetterellaceae</taxon>
        <taxon>Emticicia</taxon>
    </lineage>
</organism>
<keyword evidence="2" id="KW-1185">Reference proteome</keyword>
<proteinExistence type="predicted"/>
<protein>
    <recommendedName>
        <fullName evidence="3">Carboxypeptidase-like regulatory domain-containing protein</fullName>
    </recommendedName>
</protein>
<gene>
    <name evidence="1" type="ORF">EWM59_01905</name>
</gene>
<dbReference type="RefSeq" id="WP_130019250.1">
    <property type="nucleotide sequence ID" value="NZ_SEWF01000002.1"/>
</dbReference>
<dbReference type="Pfam" id="PF13715">
    <property type="entry name" value="CarbopepD_reg_2"/>
    <property type="match status" value="1"/>
</dbReference>
<dbReference type="SUPFAM" id="SSF49464">
    <property type="entry name" value="Carboxypeptidase regulatory domain-like"/>
    <property type="match status" value="1"/>
</dbReference>
<evidence type="ECO:0000313" key="2">
    <source>
        <dbReference type="Proteomes" id="UP000293162"/>
    </source>
</evidence>
<dbReference type="AlphaFoldDB" id="A0A4Q5M4Y9"/>
<dbReference type="Proteomes" id="UP000293162">
    <property type="component" value="Unassembled WGS sequence"/>
</dbReference>
<evidence type="ECO:0008006" key="3">
    <source>
        <dbReference type="Google" id="ProtNLM"/>
    </source>
</evidence>
<dbReference type="Gene3D" id="2.60.40.1120">
    <property type="entry name" value="Carboxypeptidase-like, regulatory domain"/>
    <property type="match status" value="1"/>
</dbReference>
<dbReference type="EMBL" id="SEWF01000002">
    <property type="protein sequence ID" value="RYU97468.1"/>
    <property type="molecule type" value="Genomic_DNA"/>
</dbReference>
<comment type="caution">
    <text evidence="1">The sequence shown here is derived from an EMBL/GenBank/DDBJ whole genome shotgun (WGS) entry which is preliminary data.</text>
</comment>
<name>A0A4Q5M4Y9_9BACT</name>
<dbReference type="OrthoDB" id="7432683at2"/>
<accession>A0A4Q5M4Y9</accession>
<sequence>MKQSFQLNTENPCQEQWESFKPTTTGGFCGSCQKNVIDFSKMSESQLVAFFKDRLNSAQNLCGRFREDQLRKNYVIEEWFPTWNIQNDQVQYEIPVAVITQQKQAISLPLIRHMKVVRNMAAAVLTLLYIEEGIGQKRVLSGQVIDAEGKEALQGVSISVKGTKRGTVTDSIGNYRISVSDNDTLIFSFIGYEFETRKISGETKFIKTELTPAVMGFSEIVVAGYASTRKTMGTGGVSLYCDFEKPQPLKKYASKITVHGNAVQNGELILVAELVASKDSTGNSFERTNDEKWFSQNGFQQITSVQLYDYSGRVFQERFTKLNDGMISIDVKDLPPGAYVARVVYKNERSLTEQEISTTRVLIER</sequence>
<dbReference type="InterPro" id="IPR008969">
    <property type="entry name" value="CarboxyPept-like_regulatory"/>
</dbReference>
<evidence type="ECO:0000313" key="1">
    <source>
        <dbReference type="EMBL" id="RYU97468.1"/>
    </source>
</evidence>